<feature type="compositionally biased region" description="Polar residues" evidence="1">
    <location>
        <begin position="151"/>
        <end position="164"/>
    </location>
</feature>
<dbReference type="Pfam" id="PF09133">
    <property type="entry name" value="SANTA"/>
    <property type="match status" value="1"/>
</dbReference>
<keyword evidence="4" id="KW-1185">Reference proteome</keyword>
<feature type="compositionally biased region" description="Polar residues" evidence="1">
    <location>
        <begin position="783"/>
        <end position="795"/>
    </location>
</feature>
<accession>A0A433D2F7</accession>
<comment type="caution">
    <text evidence="3">The sequence shown here is derived from an EMBL/GenBank/DDBJ whole genome shotgun (WGS) entry which is preliminary data.</text>
</comment>
<organism evidence="3 4">
    <name type="scientific">Jimgerdemannia flammicorona</name>
    <dbReference type="NCBI Taxonomy" id="994334"/>
    <lineage>
        <taxon>Eukaryota</taxon>
        <taxon>Fungi</taxon>
        <taxon>Fungi incertae sedis</taxon>
        <taxon>Mucoromycota</taxon>
        <taxon>Mucoromycotina</taxon>
        <taxon>Endogonomycetes</taxon>
        <taxon>Endogonales</taxon>
        <taxon>Endogonaceae</taxon>
        <taxon>Jimgerdemannia</taxon>
    </lineage>
</organism>
<sequence length="1425" mass="155624">TGGARRHQTISNYKPQNARTSLHTPSLYLYTIMKVTLLSALPVATVSHDPIEKRVILKNGDVPHITQQSLRPLPSFSPPSVCRAMDGNQQTYPILNIPNQAVLRSPISRHALLPTTARSAFSTPRASHTSAFNTRNTITNNTASHHDHSEPLQQPFPSSVTGSPTVRPAPVLPDTVSPSSFFAKSPEPLHRPSEFITPDNTPTRGPHHGSAQQSSWSPVQSPFGLNGVAPLSTQIPVFLTTTTTRSHSAGEEQDALRSDIAARERFEILSMRSPMPKIVDQVRHNIAPQSTFKVPSSPQHMNGSAHRANIFSKVSSPAPSTTYSTLSPSAVYRVPKQPSMRELDFIMAASRNTSTTSSAHTPSYFGKAPGSENEYGMQRLINGHPLIDNSQLPYAEGADGRGNVSSSYELPSQSVSTSGPVPDVIKSNSMVRSIVSTIKNSNAADATGMDMSDSTTSLTPSFVSTNDTYDNEMTVTPTYQGLGQMNSADILTAQSRLLSPFDLPPSRLAHIIQGLNYDAQPSDDEHANNNEFDEYVYLSPNGGAEDAFYSPTRKFAELQRGASPEPMGLSNGVAKDDVVVREEHPIDAAIDVPALVKDTSVASTASSMPTSSPQACVMETNAMPVAKKPDKMESKGLEDEATHLLQWKLGAANRSELWKTNEIVERIDARTLKSCTGKIYHIDGDPDTQEMLSRGISYTLCEAFNNGFPENWKQLVWDDLENIGHSSTISLSTKTSPRTEKLHSGSWDANTKNVRVTRTFTPTKTPKHSKLVQEPVTPPLANRTRSSVAGKSPMSSAVKEVAVTDKDAVDATAHKTLDSARRTRGRPRRRKIIRDSSDDDTSENGGKPTEDVGRRADDKAEHAPSKETARGRVPWSLVKSRLRDVVIEIPPFTKVPRNVNEIHARKEVLVTSRLEAGLKDEIGHPNTNESETGRDVKNEILVNDELNKDSSESESMSAEEQRTVTEIAQNDTIVDDVKVTGELADSILEDRATKNIGNVKDDTTVVDVKVTGESTDTISEDRATKNIDNVKNDTVGDAEARVDYVPKDRTANDVGTIKLNAKQESSEGEYALDSSTGVSSVTKHGCTAAKHATFLNSSKKRIDPRHSAGASEDRADDADIEEEPLSSRKRKTRRYTIDKDAEQPKKKRTSVKVEASLLPSLGALSTATRSGRNVKPPAAWWEVKLEVKDETKQKGKSVEENDEVKQRMIVVKEKRERPRKEKSNNMTVASPESSSKHQYTASSTARPLPFQANQAGKDDNVLIADRFLPPAKEVQRTKVLEKSDSEVKSRTTQVARATKAARVNSTSPAKSESGKSTKRKPRKLPFLKEGRRRRGGSGKQTLKVCESEEESREPSVPTDIGEIGHHLVQNEVTAGEDGNSNAADQECEAEDWDLENTYGDANLEKLGSTQNTLVGSSSRGMSLSV</sequence>
<feature type="compositionally biased region" description="Basic residues" evidence="1">
    <location>
        <begin position="1316"/>
        <end position="1336"/>
    </location>
</feature>
<dbReference type="InterPro" id="IPR015216">
    <property type="entry name" value="SANTA"/>
</dbReference>
<dbReference type="OrthoDB" id="445803at2759"/>
<feature type="region of interest" description="Disordered" evidence="1">
    <location>
        <begin position="1098"/>
        <end position="1153"/>
    </location>
</feature>
<gene>
    <name evidence="3" type="ORF">BC936DRAFT_148721</name>
</gene>
<feature type="compositionally biased region" description="Polar residues" evidence="1">
    <location>
        <begin position="1224"/>
        <end position="1245"/>
    </location>
</feature>
<dbReference type="EMBL" id="RBNI01007938">
    <property type="protein sequence ID" value="RUP45014.1"/>
    <property type="molecule type" value="Genomic_DNA"/>
</dbReference>
<dbReference type="PANTHER" id="PTHR16124:SF3">
    <property type="entry name" value="MIS18-BINDING PROTEIN 1"/>
    <property type="match status" value="1"/>
</dbReference>
<feature type="region of interest" description="Disordered" evidence="1">
    <location>
        <begin position="119"/>
        <end position="222"/>
    </location>
</feature>
<evidence type="ECO:0000259" key="2">
    <source>
        <dbReference type="Pfam" id="PF09133"/>
    </source>
</evidence>
<feature type="compositionally biased region" description="Polar residues" evidence="1">
    <location>
        <begin position="403"/>
        <end position="419"/>
    </location>
</feature>
<feature type="compositionally biased region" description="Polar residues" evidence="1">
    <location>
        <begin position="119"/>
        <end position="143"/>
    </location>
</feature>
<feature type="compositionally biased region" description="Polar residues" evidence="1">
    <location>
        <begin position="210"/>
        <end position="220"/>
    </location>
</feature>
<feature type="compositionally biased region" description="Basic and acidic residues" evidence="1">
    <location>
        <begin position="1190"/>
        <end position="1223"/>
    </location>
</feature>
<feature type="compositionally biased region" description="Basic and acidic residues" evidence="1">
    <location>
        <begin position="1135"/>
        <end position="1144"/>
    </location>
</feature>
<reference evidence="3 4" key="1">
    <citation type="journal article" date="2018" name="New Phytol.">
        <title>Phylogenomics of Endogonaceae and evolution of mycorrhizas within Mucoromycota.</title>
        <authorList>
            <person name="Chang Y."/>
            <person name="Desiro A."/>
            <person name="Na H."/>
            <person name="Sandor L."/>
            <person name="Lipzen A."/>
            <person name="Clum A."/>
            <person name="Barry K."/>
            <person name="Grigoriev I.V."/>
            <person name="Martin F.M."/>
            <person name="Stajich J.E."/>
            <person name="Smith M.E."/>
            <person name="Bonito G."/>
            <person name="Spatafora J.W."/>
        </authorList>
    </citation>
    <scope>NUCLEOTIDE SEQUENCE [LARGE SCALE GENOMIC DNA]</scope>
    <source>
        <strain evidence="3 4">GMNB39</strain>
    </source>
</reference>
<feature type="compositionally biased region" description="Basic residues" evidence="1">
    <location>
        <begin position="822"/>
        <end position="832"/>
    </location>
</feature>
<feature type="region of interest" description="Disordered" evidence="1">
    <location>
        <begin position="761"/>
        <end position="801"/>
    </location>
</feature>
<feature type="region of interest" description="Disordered" evidence="1">
    <location>
        <begin position="1190"/>
        <end position="1386"/>
    </location>
</feature>
<feature type="region of interest" description="Disordered" evidence="1">
    <location>
        <begin position="813"/>
        <end position="872"/>
    </location>
</feature>
<feature type="compositionally biased region" description="Basic and acidic residues" evidence="1">
    <location>
        <begin position="848"/>
        <end position="870"/>
    </location>
</feature>
<evidence type="ECO:0000313" key="3">
    <source>
        <dbReference type="EMBL" id="RUP45014.1"/>
    </source>
</evidence>
<feature type="compositionally biased region" description="Basic and acidic residues" evidence="1">
    <location>
        <begin position="1273"/>
        <end position="1289"/>
    </location>
</feature>
<feature type="region of interest" description="Disordered" evidence="1">
    <location>
        <begin position="391"/>
        <end position="423"/>
    </location>
</feature>
<evidence type="ECO:0000256" key="1">
    <source>
        <dbReference type="SAM" id="MobiDB-lite"/>
    </source>
</evidence>
<evidence type="ECO:0000313" key="4">
    <source>
        <dbReference type="Proteomes" id="UP000268093"/>
    </source>
</evidence>
<dbReference type="InterPro" id="IPR039110">
    <property type="entry name" value="KNL2-like"/>
</dbReference>
<name>A0A433D2F7_9FUNG</name>
<protein>
    <recommendedName>
        <fullName evidence="2">SANTA domain-containing protein</fullName>
    </recommendedName>
</protein>
<proteinExistence type="predicted"/>
<feature type="compositionally biased region" description="Acidic residues" evidence="1">
    <location>
        <begin position="1114"/>
        <end position="1124"/>
    </location>
</feature>
<dbReference type="GO" id="GO:0000775">
    <property type="term" value="C:chromosome, centromeric region"/>
    <property type="evidence" value="ECO:0007669"/>
    <property type="project" value="TreeGrafter"/>
</dbReference>
<feature type="non-terminal residue" evidence="3">
    <location>
        <position position="1"/>
    </location>
</feature>
<feature type="domain" description="SANTA" evidence="2">
    <location>
        <begin position="655"/>
        <end position="714"/>
    </location>
</feature>
<dbReference type="PANTHER" id="PTHR16124">
    <property type="entry name" value="MIS18-BINDING PROTEIN 1"/>
    <property type="match status" value="1"/>
</dbReference>
<dbReference type="Proteomes" id="UP000268093">
    <property type="component" value="Unassembled WGS sequence"/>
</dbReference>